<organism evidence="2 3">
    <name type="scientific">Rhizodiscina lignyota</name>
    <dbReference type="NCBI Taxonomy" id="1504668"/>
    <lineage>
        <taxon>Eukaryota</taxon>
        <taxon>Fungi</taxon>
        <taxon>Dikarya</taxon>
        <taxon>Ascomycota</taxon>
        <taxon>Pezizomycotina</taxon>
        <taxon>Dothideomycetes</taxon>
        <taxon>Pleosporomycetidae</taxon>
        <taxon>Aulographales</taxon>
        <taxon>Rhizodiscinaceae</taxon>
        <taxon>Rhizodiscina</taxon>
    </lineage>
</organism>
<evidence type="ECO:0000259" key="1">
    <source>
        <dbReference type="Pfam" id="PF13013"/>
    </source>
</evidence>
<dbReference type="Proteomes" id="UP000799772">
    <property type="component" value="Unassembled WGS sequence"/>
</dbReference>
<feature type="domain" description="F-box" evidence="1">
    <location>
        <begin position="31"/>
        <end position="94"/>
    </location>
</feature>
<dbReference type="EMBL" id="ML978123">
    <property type="protein sequence ID" value="KAF2101552.1"/>
    <property type="molecule type" value="Genomic_DNA"/>
</dbReference>
<dbReference type="AlphaFoldDB" id="A0A9P4INA1"/>
<gene>
    <name evidence="2" type="ORF">NA57DRAFT_53509</name>
</gene>
<evidence type="ECO:0000313" key="3">
    <source>
        <dbReference type="Proteomes" id="UP000799772"/>
    </source>
</evidence>
<accession>A0A9P4INA1</accession>
<proteinExistence type="predicted"/>
<dbReference type="InterPro" id="IPR001810">
    <property type="entry name" value="F-box_dom"/>
</dbReference>
<evidence type="ECO:0000313" key="2">
    <source>
        <dbReference type="EMBL" id="KAF2101552.1"/>
    </source>
</evidence>
<protein>
    <recommendedName>
        <fullName evidence="1">F-box domain-containing protein</fullName>
    </recommendedName>
</protein>
<sequence>MRIVKSEYILNWLGKFHCAILVKHINNEVISAVIIGKMTAPTSNHFRLMDLPLELRQKIFDHAICKPIPKDWDILRWSTFASIFRQPAYATDRALLSVSKQVRAEMVFVIRQQQGGFEAFTDFVQEDAKLEGLRKRMSEFCSCPVSTVFFTSSIFPGQLRAEDGYLKEQVPLDERVWMVKYWIGCSVNPYAWQLRIKKCEGQQVERSASDVESPTPGCRI</sequence>
<reference evidence="2" key="1">
    <citation type="journal article" date="2020" name="Stud. Mycol.">
        <title>101 Dothideomycetes genomes: a test case for predicting lifestyles and emergence of pathogens.</title>
        <authorList>
            <person name="Haridas S."/>
            <person name="Albert R."/>
            <person name="Binder M."/>
            <person name="Bloem J."/>
            <person name="Labutti K."/>
            <person name="Salamov A."/>
            <person name="Andreopoulos B."/>
            <person name="Baker S."/>
            <person name="Barry K."/>
            <person name="Bills G."/>
            <person name="Bluhm B."/>
            <person name="Cannon C."/>
            <person name="Castanera R."/>
            <person name="Culley D."/>
            <person name="Daum C."/>
            <person name="Ezra D."/>
            <person name="Gonzalez J."/>
            <person name="Henrissat B."/>
            <person name="Kuo A."/>
            <person name="Liang C."/>
            <person name="Lipzen A."/>
            <person name="Lutzoni F."/>
            <person name="Magnuson J."/>
            <person name="Mondo S."/>
            <person name="Nolan M."/>
            <person name="Ohm R."/>
            <person name="Pangilinan J."/>
            <person name="Park H.-J."/>
            <person name="Ramirez L."/>
            <person name="Alfaro M."/>
            <person name="Sun H."/>
            <person name="Tritt A."/>
            <person name="Yoshinaga Y."/>
            <person name="Zwiers L.-H."/>
            <person name="Turgeon B."/>
            <person name="Goodwin S."/>
            <person name="Spatafora J."/>
            <person name="Crous P."/>
            <person name="Grigoriev I."/>
        </authorList>
    </citation>
    <scope>NUCLEOTIDE SEQUENCE</scope>
    <source>
        <strain evidence="2">CBS 133067</strain>
    </source>
</reference>
<comment type="caution">
    <text evidence="2">The sequence shown here is derived from an EMBL/GenBank/DDBJ whole genome shotgun (WGS) entry which is preliminary data.</text>
</comment>
<dbReference type="Pfam" id="PF13013">
    <property type="entry name" value="F-box-like_2"/>
    <property type="match status" value="1"/>
</dbReference>
<dbReference type="OrthoDB" id="5372935at2759"/>
<keyword evidence="3" id="KW-1185">Reference proteome</keyword>
<name>A0A9P4INA1_9PEZI</name>